<evidence type="ECO:0000256" key="1">
    <source>
        <dbReference type="SAM" id="MobiDB-lite"/>
    </source>
</evidence>
<dbReference type="Proteomes" id="UP001175271">
    <property type="component" value="Unassembled WGS sequence"/>
</dbReference>
<reference evidence="2" key="1">
    <citation type="submission" date="2023-06" db="EMBL/GenBank/DDBJ databases">
        <title>Genomic analysis of the entomopathogenic nematode Steinernema hermaphroditum.</title>
        <authorList>
            <person name="Schwarz E.M."/>
            <person name="Heppert J.K."/>
            <person name="Baniya A."/>
            <person name="Schwartz H.T."/>
            <person name="Tan C.-H."/>
            <person name="Antoshechkin I."/>
            <person name="Sternberg P.W."/>
            <person name="Goodrich-Blair H."/>
            <person name="Dillman A.R."/>
        </authorList>
    </citation>
    <scope>NUCLEOTIDE SEQUENCE</scope>
    <source>
        <strain evidence="2">PS9179</strain>
        <tissue evidence="2">Whole animal</tissue>
    </source>
</reference>
<gene>
    <name evidence="2" type="ORF">QR680_005706</name>
</gene>
<dbReference type="EMBL" id="JAUCMV010000003">
    <property type="protein sequence ID" value="KAK0411547.1"/>
    <property type="molecule type" value="Genomic_DNA"/>
</dbReference>
<evidence type="ECO:0000313" key="2">
    <source>
        <dbReference type="EMBL" id="KAK0411547.1"/>
    </source>
</evidence>
<proteinExistence type="predicted"/>
<evidence type="ECO:0000313" key="3">
    <source>
        <dbReference type="Proteomes" id="UP001175271"/>
    </source>
</evidence>
<dbReference type="AlphaFoldDB" id="A0AA39HT36"/>
<accession>A0AA39HT36</accession>
<comment type="caution">
    <text evidence="2">The sequence shown here is derived from an EMBL/GenBank/DDBJ whole genome shotgun (WGS) entry which is preliminary data.</text>
</comment>
<organism evidence="2 3">
    <name type="scientific">Steinernema hermaphroditum</name>
    <dbReference type="NCBI Taxonomy" id="289476"/>
    <lineage>
        <taxon>Eukaryota</taxon>
        <taxon>Metazoa</taxon>
        <taxon>Ecdysozoa</taxon>
        <taxon>Nematoda</taxon>
        <taxon>Chromadorea</taxon>
        <taxon>Rhabditida</taxon>
        <taxon>Tylenchina</taxon>
        <taxon>Panagrolaimomorpha</taxon>
        <taxon>Strongyloidoidea</taxon>
        <taxon>Steinernematidae</taxon>
        <taxon>Steinernema</taxon>
    </lineage>
</organism>
<keyword evidence="3" id="KW-1185">Reference proteome</keyword>
<sequence>MQQQIETFNKKNEKIKALNRICDGWSKLERQYGEPMCMPKLFLISAVTRKQKESSRVNVCQKKIKFVCAEQSETGRSLELHATRLCMDGYTNSVIIDNVTKHPKKQDTLMPAGNMGDSSPDVPRRSLPS</sequence>
<protein>
    <submittedName>
        <fullName evidence="2">Uncharacterized protein</fullName>
    </submittedName>
</protein>
<feature type="region of interest" description="Disordered" evidence="1">
    <location>
        <begin position="101"/>
        <end position="129"/>
    </location>
</feature>
<name>A0AA39HT36_9BILA</name>